<dbReference type="GO" id="GO:0006355">
    <property type="term" value="P:regulation of DNA-templated transcription"/>
    <property type="evidence" value="ECO:0007669"/>
    <property type="project" value="InterPro"/>
</dbReference>
<dbReference type="SMART" id="SM00421">
    <property type="entry name" value="HTH_LUXR"/>
    <property type="match status" value="1"/>
</dbReference>
<dbReference type="GO" id="GO:0003677">
    <property type="term" value="F:DNA binding"/>
    <property type="evidence" value="ECO:0007669"/>
    <property type="project" value="UniProtKB-KW"/>
</dbReference>
<feature type="domain" description="HTH luxR-type" evidence="2">
    <location>
        <begin position="162"/>
        <end position="220"/>
    </location>
</feature>
<gene>
    <name evidence="3" type="ORF">NCTC13443_01965</name>
</gene>
<evidence type="ECO:0000256" key="1">
    <source>
        <dbReference type="ARBA" id="ARBA00023125"/>
    </source>
</evidence>
<organism evidence="3 4">
    <name type="scientific">Klebsiella pneumoniae</name>
    <dbReference type="NCBI Taxonomy" id="573"/>
    <lineage>
        <taxon>Bacteria</taxon>
        <taxon>Pseudomonadati</taxon>
        <taxon>Pseudomonadota</taxon>
        <taxon>Gammaproteobacteria</taxon>
        <taxon>Enterobacterales</taxon>
        <taxon>Enterobacteriaceae</taxon>
        <taxon>Klebsiella/Raoultella group</taxon>
        <taxon>Klebsiella</taxon>
        <taxon>Klebsiella pneumoniae complex</taxon>
    </lineage>
</organism>
<dbReference type="PROSITE" id="PS50043">
    <property type="entry name" value="HTH_LUXR_2"/>
    <property type="match status" value="1"/>
</dbReference>
<reference evidence="3 4" key="1">
    <citation type="submission" date="2018-06" db="EMBL/GenBank/DDBJ databases">
        <authorList>
            <consortium name="Pathogen Informatics"/>
            <person name="Doyle S."/>
        </authorList>
    </citation>
    <scope>NUCLEOTIDE SEQUENCE [LARGE SCALE GENOMIC DNA]</scope>
    <source>
        <strain evidence="3 4">NCTC13443</strain>
    </source>
</reference>
<dbReference type="Pfam" id="PF00196">
    <property type="entry name" value="GerE"/>
    <property type="match status" value="1"/>
</dbReference>
<dbReference type="PRINTS" id="PR00038">
    <property type="entry name" value="HTHLUXR"/>
</dbReference>
<dbReference type="Proteomes" id="UP000255518">
    <property type="component" value="Unassembled WGS sequence"/>
</dbReference>
<evidence type="ECO:0000259" key="2">
    <source>
        <dbReference type="PROSITE" id="PS50043"/>
    </source>
</evidence>
<dbReference type="EMBL" id="UGKT01000001">
    <property type="protein sequence ID" value="STT01638.1"/>
    <property type="molecule type" value="Genomic_DNA"/>
</dbReference>
<name>A0A377UXT0_KLEPN</name>
<evidence type="ECO:0000313" key="4">
    <source>
        <dbReference type="Proteomes" id="UP000255518"/>
    </source>
</evidence>
<dbReference type="CDD" id="cd06170">
    <property type="entry name" value="LuxR_C_like"/>
    <property type="match status" value="1"/>
</dbReference>
<dbReference type="AlphaFoldDB" id="A0A377UXT0"/>
<evidence type="ECO:0000313" key="3">
    <source>
        <dbReference type="EMBL" id="STT01638.1"/>
    </source>
</evidence>
<dbReference type="InterPro" id="IPR016032">
    <property type="entry name" value="Sig_transdc_resp-reg_C-effctor"/>
</dbReference>
<dbReference type="InterPro" id="IPR000792">
    <property type="entry name" value="Tscrpt_reg_LuxR_C"/>
</dbReference>
<dbReference type="SUPFAM" id="SSF46894">
    <property type="entry name" value="C-terminal effector domain of the bipartite response regulators"/>
    <property type="match status" value="1"/>
</dbReference>
<dbReference type="InterPro" id="IPR036388">
    <property type="entry name" value="WH-like_DNA-bd_sf"/>
</dbReference>
<keyword evidence="1" id="KW-0238">DNA-binding</keyword>
<proteinExistence type="predicted"/>
<protein>
    <submittedName>
        <fullName evidence="3">Regulator of CFA/I fimbriae</fullName>
    </submittedName>
</protein>
<dbReference type="Gene3D" id="1.10.10.10">
    <property type="entry name" value="Winged helix-like DNA-binding domain superfamily/Winged helix DNA-binding domain"/>
    <property type="match status" value="1"/>
</dbReference>
<sequence>MRVLFNGDLLKETNTPVNFIGLASSDVVKMITSRTMRLKTIWNIKLFDKYIWSADDSYFYKGLSELILDIDELIYLSLEKIRKDFVFINLNTASLNEFIRRDSEWLSAVKGKQVVLIAARKSEALANYWYYNSDIRGVVYVGLSRDIRKELAYVINGRFLRKDIKKDKITDREMKIIRMTAQGMQPKSIARIENCSVKTVYTHRRNAEAKLYSKIYKLVQ</sequence>
<accession>A0A377UXT0</accession>